<proteinExistence type="predicted"/>
<organism evidence="2 3">
    <name type="scientific">Candidatus Viridilinea halotolerans</name>
    <dbReference type="NCBI Taxonomy" id="2491704"/>
    <lineage>
        <taxon>Bacteria</taxon>
        <taxon>Bacillati</taxon>
        <taxon>Chloroflexota</taxon>
        <taxon>Chloroflexia</taxon>
        <taxon>Chloroflexales</taxon>
        <taxon>Chloroflexineae</taxon>
        <taxon>Oscillochloridaceae</taxon>
        <taxon>Candidatus Viridilinea</taxon>
    </lineage>
</organism>
<name>A0A426UAU7_9CHLR</name>
<dbReference type="PROSITE" id="PS50943">
    <property type="entry name" value="HTH_CROC1"/>
    <property type="match status" value="1"/>
</dbReference>
<comment type="caution">
    <text evidence="2">The sequence shown here is derived from an EMBL/GenBank/DDBJ whole genome shotgun (WGS) entry which is preliminary data.</text>
</comment>
<feature type="domain" description="HTH cro/C1-type" evidence="1">
    <location>
        <begin position="27"/>
        <end position="72"/>
    </location>
</feature>
<dbReference type="AlphaFoldDB" id="A0A426UAU7"/>
<dbReference type="Proteomes" id="UP000280307">
    <property type="component" value="Unassembled WGS sequence"/>
</dbReference>
<reference evidence="2 3" key="1">
    <citation type="submission" date="2018-12" db="EMBL/GenBank/DDBJ databases">
        <title>Genome Sequence of Candidatus Viridilinea halotolerans isolated from saline sulfide-rich spring.</title>
        <authorList>
            <person name="Grouzdev D.S."/>
            <person name="Burganskaya E.I."/>
            <person name="Krutkina M.S."/>
            <person name="Sukhacheva M.V."/>
            <person name="Gorlenko V.M."/>
        </authorList>
    </citation>
    <scope>NUCLEOTIDE SEQUENCE [LARGE SCALE GENOMIC DNA]</scope>
    <source>
        <strain evidence="2">Chok-6</strain>
    </source>
</reference>
<gene>
    <name evidence="2" type="ORF">EI684_01360</name>
</gene>
<dbReference type="EMBL" id="RSAS01000056">
    <property type="protein sequence ID" value="RRR77559.1"/>
    <property type="molecule type" value="Genomic_DNA"/>
</dbReference>
<evidence type="ECO:0000313" key="3">
    <source>
        <dbReference type="Proteomes" id="UP000280307"/>
    </source>
</evidence>
<accession>A0A426UAU7</accession>
<dbReference type="InterPro" id="IPR001387">
    <property type="entry name" value="Cro/C1-type_HTH"/>
</dbReference>
<protein>
    <submittedName>
        <fullName evidence="2">XRE family transcriptional regulator</fullName>
    </submittedName>
</protein>
<evidence type="ECO:0000313" key="2">
    <source>
        <dbReference type="EMBL" id="RRR77559.1"/>
    </source>
</evidence>
<evidence type="ECO:0000259" key="1">
    <source>
        <dbReference type="PROSITE" id="PS50943"/>
    </source>
</evidence>
<sequence length="222" mass="24452">MALSGTIPAQVSLSVMLFYEAMLRQQSISKFATDLDVGTLSLRQLILGKTKSPRQKTLETLGKIFGLTLEEVHVRMALRPYQAPLFSTWLEQQMKPRFNRLRLVKTAQISDGALRNYLKGQTLPDADQAHRLALALDVHPLEMASIIVANQIVEAGGELDPPPPPPVEDEVSAEAMLGAEVAAMPATPSGHDESQLLALWRQLHPQARRATLGYIAMLLAER</sequence>